<accession>A0A2X2UYB7</accession>
<dbReference type="Proteomes" id="UP000249891">
    <property type="component" value="Unassembled WGS sequence"/>
</dbReference>
<dbReference type="EC" id="1.2.5.1" evidence="1"/>
<dbReference type="AlphaFoldDB" id="A0A2X2UYB7"/>
<dbReference type="InterPro" id="IPR029061">
    <property type="entry name" value="THDP-binding"/>
</dbReference>
<dbReference type="PANTHER" id="PTHR42981:SF2">
    <property type="entry name" value="PYRUVATE DEHYDROGENASE [UBIQUINONE]"/>
    <property type="match status" value="1"/>
</dbReference>
<dbReference type="InterPro" id="IPR047211">
    <property type="entry name" value="POXB-like"/>
</dbReference>
<proteinExistence type="predicted"/>
<keyword evidence="1" id="KW-0830">Ubiquinone</keyword>
<dbReference type="PANTHER" id="PTHR42981">
    <property type="entry name" value="PYRUVATE DEHYDROGENASE [UBIQUINONE]"/>
    <property type="match status" value="1"/>
</dbReference>
<reference evidence="1 2" key="1">
    <citation type="submission" date="2018-06" db="EMBL/GenBank/DDBJ databases">
        <authorList>
            <consortium name="Pathogen Informatics"/>
            <person name="Doyle S."/>
        </authorList>
    </citation>
    <scope>NUCLEOTIDE SEQUENCE [LARGE SCALE GENOMIC DNA]</scope>
    <source>
        <strain evidence="1 2">NCTC11546</strain>
    </source>
</reference>
<keyword evidence="1" id="KW-0670">Pyruvate</keyword>
<dbReference type="Gene3D" id="3.40.50.970">
    <property type="match status" value="1"/>
</dbReference>
<organism evidence="1 2">
    <name type="scientific">Capnocytophaga ochracea</name>
    <dbReference type="NCBI Taxonomy" id="1018"/>
    <lineage>
        <taxon>Bacteria</taxon>
        <taxon>Pseudomonadati</taxon>
        <taxon>Bacteroidota</taxon>
        <taxon>Flavobacteriia</taxon>
        <taxon>Flavobacteriales</taxon>
        <taxon>Flavobacteriaceae</taxon>
        <taxon>Capnocytophaga</taxon>
    </lineage>
</organism>
<evidence type="ECO:0000313" key="2">
    <source>
        <dbReference type="Proteomes" id="UP000249891"/>
    </source>
</evidence>
<dbReference type="GO" id="GO:0052737">
    <property type="term" value="F:pyruvate dehydrogenase (quinone) activity"/>
    <property type="evidence" value="ECO:0007669"/>
    <property type="project" value="UniProtKB-EC"/>
</dbReference>
<gene>
    <name evidence="1" type="primary">poxB_3</name>
    <name evidence="1" type="ORF">NCTC11546_02610</name>
</gene>
<keyword evidence="1" id="KW-0560">Oxidoreductase</keyword>
<dbReference type="EMBL" id="UARG01000035">
    <property type="protein sequence ID" value="SQA94440.1"/>
    <property type="molecule type" value="Genomic_DNA"/>
</dbReference>
<dbReference type="SUPFAM" id="SSF52518">
    <property type="entry name" value="Thiamin diphosphate-binding fold (THDP-binding)"/>
    <property type="match status" value="1"/>
</dbReference>
<protein>
    <submittedName>
        <fullName evidence="1">Pyruvate dehydrogenase [ubiquinone]</fullName>
        <ecNumber evidence="1">1.2.5.1</ecNumber>
    </submittedName>
</protein>
<name>A0A2X2UYB7_CAPOC</name>
<evidence type="ECO:0000313" key="1">
    <source>
        <dbReference type="EMBL" id="SQA94440.1"/>
    </source>
</evidence>
<sequence length="99" mass="11166">MNIKGYEVRKTEDLEATVKAAFEHDGPTLVNIYTNRDTLAMPPHITFEQMKGFATNIIKKIGQGDFAEAKGSIANQYETYQGRVLDFNFDNKKVAKHLA</sequence>